<organism evidence="1 2">
    <name type="scientific">Portunus trituberculatus</name>
    <name type="common">Swimming crab</name>
    <name type="synonym">Neptunus trituberculatus</name>
    <dbReference type="NCBI Taxonomy" id="210409"/>
    <lineage>
        <taxon>Eukaryota</taxon>
        <taxon>Metazoa</taxon>
        <taxon>Ecdysozoa</taxon>
        <taxon>Arthropoda</taxon>
        <taxon>Crustacea</taxon>
        <taxon>Multicrustacea</taxon>
        <taxon>Malacostraca</taxon>
        <taxon>Eumalacostraca</taxon>
        <taxon>Eucarida</taxon>
        <taxon>Decapoda</taxon>
        <taxon>Pleocyemata</taxon>
        <taxon>Brachyura</taxon>
        <taxon>Eubrachyura</taxon>
        <taxon>Portunoidea</taxon>
        <taxon>Portunidae</taxon>
        <taxon>Portuninae</taxon>
        <taxon>Portunus</taxon>
    </lineage>
</organism>
<comment type="caution">
    <text evidence="1">The sequence shown here is derived from an EMBL/GenBank/DDBJ whole genome shotgun (WGS) entry which is preliminary data.</text>
</comment>
<dbReference type="Proteomes" id="UP000324222">
    <property type="component" value="Unassembled WGS sequence"/>
</dbReference>
<reference evidence="1 2" key="1">
    <citation type="submission" date="2019-05" db="EMBL/GenBank/DDBJ databases">
        <title>Another draft genome of Portunus trituberculatus and its Hox gene families provides insights of decapod evolution.</title>
        <authorList>
            <person name="Jeong J.-H."/>
            <person name="Song I."/>
            <person name="Kim S."/>
            <person name="Choi T."/>
            <person name="Kim D."/>
            <person name="Ryu S."/>
            <person name="Kim W."/>
        </authorList>
    </citation>
    <scope>NUCLEOTIDE SEQUENCE [LARGE SCALE GENOMIC DNA]</scope>
    <source>
        <tissue evidence="1">Muscle</tissue>
    </source>
</reference>
<gene>
    <name evidence="1" type="ORF">E2C01_004966</name>
</gene>
<name>A0A5B7CXU5_PORTR</name>
<evidence type="ECO:0000313" key="1">
    <source>
        <dbReference type="EMBL" id="MPC12283.1"/>
    </source>
</evidence>
<sequence length="41" mass="4486">MLVCSRHSFLSFYLARDKSTGILFSVDSSGTKRRATTTSAS</sequence>
<dbReference type="AlphaFoldDB" id="A0A5B7CXU5"/>
<dbReference type="EMBL" id="VSRR010000208">
    <property type="protein sequence ID" value="MPC12283.1"/>
    <property type="molecule type" value="Genomic_DNA"/>
</dbReference>
<evidence type="ECO:0000313" key="2">
    <source>
        <dbReference type="Proteomes" id="UP000324222"/>
    </source>
</evidence>
<keyword evidence="2" id="KW-1185">Reference proteome</keyword>
<proteinExistence type="predicted"/>
<protein>
    <submittedName>
        <fullName evidence="1">Uncharacterized protein</fullName>
    </submittedName>
</protein>
<accession>A0A5B7CXU5</accession>